<dbReference type="Proteomes" id="UP001501459">
    <property type="component" value="Unassembled WGS sequence"/>
</dbReference>
<organism evidence="1 2">
    <name type="scientific">Lentibacillus halophilus</name>
    <dbReference type="NCBI Taxonomy" id="295065"/>
    <lineage>
        <taxon>Bacteria</taxon>
        <taxon>Bacillati</taxon>
        <taxon>Bacillota</taxon>
        <taxon>Bacilli</taxon>
        <taxon>Bacillales</taxon>
        <taxon>Bacillaceae</taxon>
        <taxon>Lentibacillus</taxon>
    </lineage>
</organism>
<keyword evidence="2" id="KW-1185">Reference proteome</keyword>
<name>A0ABP3J0Z9_9BACI</name>
<reference evidence="2" key="1">
    <citation type="journal article" date="2019" name="Int. J. Syst. Evol. Microbiol.">
        <title>The Global Catalogue of Microorganisms (GCM) 10K type strain sequencing project: providing services to taxonomists for standard genome sequencing and annotation.</title>
        <authorList>
            <consortium name="The Broad Institute Genomics Platform"/>
            <consortium name="The Broad Institute Genome Sequencing Center for Infectious Disease"/>
            <person name="Wu L."/>
            <person name="Ma J."/>
        </authorList>
    </citation>
    <scope>NUCLEOTIDE SEQUENCE [LARGE SCALE GENOMIC DNA]</scope>
    <source>
        <strain evidence="2">JCM 12149</strain>
    </source>
</reference>
<gene>
    <name evidence="1" type="ORF">GCM10008983_11770</name>
</gene>
<protein>
    <submittedName>
        <fullName evidence="1">Uncharacterized protein</fullName>
    </submittedName>
</protein>
<proteinExistence type="predicted"/>
<sequence>MKSLDKTPQCDKHEEAYQRPRKAKCFSGAAVKTYSTMFWFCPNL</sequence>
<dbReference type="EMBL" id="BAAADM010000030">
    <property type="protein sequence ID" value="GAA0436687.1"/>
    <property type="molecule type" value="Genomic_DNA"/>
</dbReference>
<evidence type="ECO:0000313" key="2">
    <source>
        <dbReference type="Proteomes" id="UP001501459"/>
    </source>
</evidence>
<evidence type="ECO:0000313" key="1">
    <source>
        <dbReference type="EMBL" id="GAA0436687.1"/>
    </source>
</evidence>
<accession>A0ABP3J0Z9</accession>
<comment type="caution">
    <text evidence="1">The sequence shown here is derived from an EMBL/GenBank/DDBJ whole genome shotgun (WGS) entry which is preliminary data.</text>
</comment>